<evidence type="ECO:0000313" key="3">
    <source>
        <dbReference type="EMBL" id="RFZ76607.1"/>
    </source>
</evidence>
<dbReference type="Gene3D" id="3.40.50.10490">
    <property type="entry name" value="Glucose-6-phosphate isomerase like protein, domain 1"/>
    <property type="match status" value="1"/>
</dbReference>
<dbReference type="AlphaFoldDB" id="A0A3E2N6H9"/>
<sequence length="322" mass="35881">MTVKEIVSAVKKNRSEIKSVYFVGCGASMSELFPGKYFLEANAKKLRVSIYTANEFIYSTPAAVDESAIVITCSLSGTTPETVAASKKAMDSGACVISVTHIDGSPLAVASHYQIIHGFEKNYAAKMEKMTLVLALAAEILNTYEGYKYYDDMEAGFGKIYDLIETAVSSSLPAAREFAEKYQDIPLLYVMSSGATQMVSYSFSSFLLMEMQWIPASSFHDGEFFHGPFELVDRDVPYLLLMNDGPTRPMDSRALTFLKRFDAKVTVLDAKDFGLSSHISASVAEYFNPMLISGVLRVYAEQLALVRNHPLTKRRYMWKLEY</sequence>
<dbReference type="Gene3D" id="1.10.10.2240">
    <property type="match status" value="1"/>
</dbReference>
<dbReference type="InterPro" id="IPR046348">
    <property type="entry name" value="SIS_dom_sf"/>
</dbReference>
<dbReference type="GO" id="GO:0006487">
    <property type="term" value="P:protein N-linked glycosylation"/>
    <property type="evidence" value="ECO:0007669"/>
    <property type="project" value="TreeGrafter"/>
</dbReference>
<dbReference type="PIRSF" id="PIRSF009290">
    <property type="entry name" value="FrlB"/>
    <property type="match status" value="1"/>
</dbReference>
<reference evidence="3 4" key="1">
    <citation type="submission" date="2018-07" db="EMBL/GenBank/DDBJ databases">
        <title>New species, Clostridium PI-S10-A1B.</title>
        <authorList>
            <person name="Krishna G."/>
            <person name="Summeta K."/>
            <person name="Shikha S."/>
            <person name="Prabhu P.B."/>
            <person name="Suresh K."/>
        </authorList>
    </citation>
    <scope>NUCLEOTIDE SEQUENCE [LARGE SCALE GENOMIC DNA]</scope>
    <source>
        <strain evidence="3 4">PI-S10-A1B</strain>
    </source>
</reference>
<dbReference type="PANTHER" id="PTHR10937">
    <property type="entry name" value="GLUCOSAMINE--FRUCTOSE-6-PHOSPHATE AMINOTRANSFERASE, ISOMERIZING"/>
    <property type="match status" value="1"/>
</dbReference>
<dbReference type="SUPFAM" id="SSF53697">
    <property type="entry name" value="SIS domain"/>
    <property type="match status" value="1"/>
</dbReference>
<evidence type="ECO:0000313" key="4">
    <source>
        <dbReference type="Proteomes" id="UP000260680"/>
    </source>
</evidence>
<dbReference type="GO" id="GO:0016853">
    <property type="term" value="F:isomerase activity"/>
    <property type="evidence" value="ECO:0007669"/>
    <property type="project" value="UniProtKB-KW"/>
</dbReference>
<evidence type="ECO:0000313" key="2">
    <source>
        <dbReference type="EMBL" id="GLB32779.1"/>
    </source>
</evidence>
<reference evidence="2 5" key="2">
    <citation type="journal article" date="2024" name="Int. J. Syst. Evol. Microbiol.">
        <title>Lacrimispora brassicae sp. nov. isolated from fermented cabbage, and proposal of Clostridium indicum Gundawar et al. 2019 and Clostridium methoxybenzovorans Mechichi et al. 1999 as heterotypic synonyms of Lacrimispora amygdalina (Parshina et al. 2003) Haas and Blanchard 2020 and Lacrimispora indolis (McClung and McCoy 1957) Haas and Blanchard 2020, respectively.</title>
        <authorList>
            <person name="Kobayashi H."/>
            <person name="Tanizawa Y."/>
            <person name="Sakamoto M."/>
            <person name="Ohkuma M."/>
            <person name="Tohno M."/>
        </authorList>
    </citation>
    <scope>NUCLEOTIDE SEQUENCE [LARGE SCALE GENOMIC DNA]</scope>
    <source>
        <strain evidence="2 5">DSM 12857</strain>
    </source>
</reference>
<dbReference type="InterPro" id="IPR035490">
    <property type="entry name" value="GlmS/FrlB_SIS"/>
</dbReference>
<dbReference type="InterPro" id="IPR035488">
    <property type="entry name" value="FrlB_SIS"/>
</dbReference>
<dbReference type="GO" id="GO:0006002">
    <property type="term" value="P:fructose 6-phosphate metabolic process"/>
    <property type="evidence" value="ECO:0007669"/>
    <property type="project" value="TreeGrafter"/>
</dbReference>
<dbReference type="Gene3D" id="3.40.50.12570">
    <property type="match status" value="1"/>
</dbReference>
<evidence type="ECO:0000259" key="1">
    <source>
        <dbReference type="PROSITE" id="PS51464"/>
    </source>
</evidence>
<keyword evidence="5" id="KW-1185">Reference proteome</keyword>
<proteinExistence type="predicted"/>
<organism evidence="3 4">
    <name type="scientific">Lacrimispora amygdalina</name>
    <dbReference type="NCBI Taxonomy" id="253257"/>
    <lineage>
        <taxon>Bacteria</taxon>
        <taxon>Bacillati</taxon>
        <taxon>Bacillota</taxon>
        <taxon>Clostridia</taxon>
        <taxon>Lachnospirales</taxon>
        <taxon>Lachnospiraceae</taxon>
        <taxon>Lacrimispora</taxon>
    </lineage>
</organism>
<dbReference type="EMBL" id="QOHO01000077">
    <property type="protein sequence ID" value="RFZ76607.1"/>
    <property type="molecule type" value="Genomic_DNA"/>
</dbReference>
<dbReference type="CDD" id="cd05710">
    <property type="entry name" value="SIS_1"/>
    <property type="match status" value="1"/>
</dbReference>
<dbReference type="PANTHER" id="PTHR10937:SF14">
    <property type="entry name" value="FRUCTOSELYSINE 6-PHOSPHATE DEGLYCASE"/>
    <property type="match status" value="1"/>
</dbReference>
<gene>
    <name evidence="3" type="ORF">DS742_22885</name>
    <name evidence="2" type="ORF">LAD12857_47020</name>
</gene>
<keyword evidence="2" id="KW-0413">Isomerase</keyword>
<feature type="domain" description="SIS" evidence="1">
    <location>
        <begin position="6"/>
        <end position="146"/>
    </location>
</feature>
<dbReference type="Proteomes" id="UP001419084">
    <property type="component" value="Unassembled WGS sequence"/>
</dbReference>
<dbReference type="Proteomes" id="UP000260680">
    <property type="component" value="Unassembled WGS sequence"/>
</dbReference>
<evidence type="ECO:0000313" key="5">
    <source>
        <dbReference type="Proteomes" id="UP001419084"/>
    </source>
</evidence>
<name>A0A3E2N6H9_9FIRM</name>
<dbReference type="GO" id="GO:0006047">
    <property type="term" value="P:UDP-N-acetylglucosamine metabolic process"/>
    <property type="evidence" value="ECO:0007669"/>
    <property type="project" value="TreeGrafter"/>
</dbReference>
<accession>A0A3E2N6H9</accession>
<dbReference type="EMBL" id="BRPJ01000100">
    <property type="protein sequence ID" value="GLB32779.1"/>
    <property type="molecule type" value="Genomic_DNA"/>
</dbReference>
<comment type="caution">
    <text evidence="3">The sequence shown here is derived from an EMBL/GenBank/DDBJ whole genome shotgun (WGS) entry which is preliminary data.</text>
</comment>
<dbReference type="OrthoDB" id="9782098at2"/>
<dbReference type="RefSeq" id="WP_117419277.1">
    <property type="nucleotide sequence ID" value="NZ_BRPJ01000100.1"/>
</dbReference>
<dbReference type="InterPro" id="IPR024713">
    <property type="entry name" value="Fructosamine_deglycase_FrlB"/>
</dbReference>
<dbReference type="GO" id="GO:0004360">
    <property type="term" value="F:glutamine-fructose-6-phosphate transaminase (isomerizing) activity"/>
    <property type="evidence" value="ECO:0007669"/>
    <property type="project" value="TreeGrafter"/>
</dbReference>
<dbReference type="Pfam" id="PF01380">
    <property type="entry name" value="SIS"/>
    <property type="match status" value="1"/>
</dbReference>
<dbReference type="InterPro" id="IPR001347">
    <property type="entry name" value="SIS_dom"/>
</dbReference>
<protein>
    <submittedName>
        <fullName evidence="3">SIS domain-containing protein</fullName>
    </submittedName>
    <submittedName>
        <fullName evidence="2">Sugar isomerase</fullName>
    </submittedName>
</protein>
<dbReference type="PROSITE" id="PS51464">
    <property type="entry name" value="SIS"/>
    <property type="match status" value="1"/>
</dbReference>
<dbReference type="GO" id="GO:0097367">
    <property type="term" value="F:carbohydrate derivative binding"/>
    <property type="evidence" value="ECO:0007669"/>
    <property type="project" value="InterPro"/>
</dbReference>
<dbReference type="CDD" id="cd05009">
    <property type="entry name" value="SIS_GlmS_GlmD_2"/>
    <property type="match status" value="1"/>
</dbReference>